<dbReference type="HOGENOM" id="CLU_1157109_0_0_1"/>
<dbReference type="SUPFAM" id="SSF53300">
    <property type="entry name" value="vWA-like"/>
    <property type="match status" value="1"/>
</dbReference>
<gene>
    <name evidence="2" type="ORF">TRV_07884</name>
</gene>
<protein>
    <recommendedName>
        <fullName evidence="1">VWFA domain-containing protein</fullName>
    </recommendedName>
</protein>
<dbReference type="SMART" id="SM00327">
    <property type="entry name" value="VWA"/>
    <property type="match status" value="1"/>
</dbReference>
<dbReference type="Pfam" id="PF00092">
    <property type="entry name" value="VWA"/>
    <property type="match status" value="1"/>
</dbReference>
<dbReference type="InterPro" id="IPR002035">
    <property type="entry name" value="VWF_A"/>
</dbReference>
<accession>D4DL10</accession>
<proteinExistence type="predicted"/>
<dbReference type="InterPro" id="IPR036465">
    <property type="entry name" value="vWFA_dom_sf"/>
</dbReference>
<name>D4DL10_TRIVH</name>
<feature type="domain" description="VWFA" evidence="1">
    <location>
        <begin position="71"/>
        <end position="193"/>
    </location>
</feature>
<dbReference type="PANTHER" id="PTHR10166">
    <property type="entry name" value="VOLTAGE-DEPENDENT CALCIUM CHANNEL SUBUNIT ALPHA-2/DELTA-RELATED"/>
    <property type="match status" value="1"/>
</dbReference>
<dbReference type="AlphaFoldDB" id="D4DL10"/>
<dbReference type="InterPro" id="IPR051173">
    <property type="entry name" value="Ca_channel_alpha-2/delta"/>
</dbReference>
<sequence>MTTSSSDDGFEIIDGKQIPFRPASASTVTMEENLTQEPILSIHSIPNKDSMIVSIQPPLKPGNDVPHVPCDIVLVIDISGSMNSAAPIPTGEKGGEDTGLSILDLTKHAAKTIIETLNEKDRLAVVTFCTEVNVAFELDYMNKENKSTVLSAVDKLYGKSSTNLWHGIKKGLNVLATNPAQGKIQSLLVLTDGAYPSLFTFVLLAETNYSNYSHQVLPTICVLPKDMFPNYAILYWTTIT</sequence>
<dbReference type="GeneID" id="9579316"/>
<evidence type="ECO:0000259" key="1">
    <source>
        <dbReference type="PROSITE" id="PS50234"/>
    </source>
</evidence>
<dbReference type="PANTHER" id="PTHR10166:SF37">
    <property type="entry name" value="STOLID, ISOFORM H"/>
    <property type="match status" value="1"/>
</dbReference>
<dbReference type="KEGG" id="tve:TRV_07884"/>
<reference evidence="3" key="1">
    <citation type="journal article" date="2011" name="Genome Biol.">
        <title>Comparative and functional genomics provide insights into the pathogenicity of dermatophytic fungi.</title>
        <authorList>
            <person name="Burmester A."/>
            <person name="Shelest E."/>
            <person name="Gloeckner G."/>
            <person name="Heddergott C."/>
            <person name="Schindler S."/>
            <person name="Staib P."/>
            <person name="Heidel A."/>
            <person name="Felder M."/>
            <person name="Petzold A."/>
            <person name="Szafranski K."/>
            <person name="Feuermann M."/>
            <person name="Pedruzzi I."/>
            <person name="Priebe S."/>
            <person name="Groth M."/>
            <person name="Winkler R."/>
            <person name="Li W."/>
            <person name="Kniemeyer O."/>
            <person name="Schroeckh V."/>
            <person name="Hertweck C."/>
            <person name="Hube B."/>
            <person name="White T.C."/>
            <person name="Platzer M."/>
            <person name="Guthke R."/>
            <person name="Heitman J."/>
            <person name="Woestemeyer J."/>
            <person name="Zipfel P.F."/>
            <person name="Monod M."/>
            <person name="Brakhage A.A."/>
        </authorList>
    </citation>
    <scope>NUCLEOTIDE SEQUENCE [LARGE SCALE GENOMIC DNA]</scope>
    <source>
        <strain evidence="3">HKI 0517</strain>
    </source>
</reference>
<evidence type="ECO:0000313" key="3">
    <source>
        <dbReference type="Proteomes" id="UP000008383"/>
    </source>
</evidence>
<dbReference type="EMBL" id="ACYE01000487">
    <property type="protein sequence ID" value="EFE37463.1"/>
    <property type="molecule type" value="Genomic_DNA"/>
</dbReference>
<evidence type="ECO:0000313" key="2">
    <source>
        <dbReference type="EMBL" id="EFE37463.1"/>
    </source>
</evidence>
<keyword evidence="3" id="KW-1185">Reference proteome</keyword>
<dbReference type="Gene3D" id="3.40.50.410">
    <property type="entry name" value="von Willebrand factor, type A domain"/>
    <property type="match status" value="1"/>
</dbReference>
<organism evidence="2 3">
    <name type="scientific">Trichophyton verrucosum (strain HKI 0517)</name>
    <dbReference type="NCBI Taxonomy" id="663202"/>
    <lineage>
        <taxon>Eukaryota</taxon>
        <taxon>Fungi</taxon>
        <taxon>Dikarya</taxon>
        <taxon>Ascomycota</taxon>
        <taxon>Pezizomycotina</taxon>
        <taxon>Eurotiomycetes</taxon>
        <taxon>Eurotiomycetidae</taxon>
        <taxon>Onygenales</taxon>
        <taxon>Arthrodermataceae</taxon>
        <taxon>Trichophyton</taxon>
    </lineage>
</organism>
<comment type="caution">
    <text evidence="2">The sequence shown here is derived from an EMBL/GenBank/DDBJ whole genome shotgun (WGS) entry which is preliminary data.</text>
</comment>
<dbReference type="Proteomes" id="UP000008383">
    <property type="component" value="Unassembled WGS sequence"/>
</dbReference>
<dbReference type="RefSeq" id="XP_003018108.1">
    <property type="nucleotide sequence ID" value="XM_003018062.1"/>
</dbReference>
<dbReference type="PROSITE" id="PS50234">
    <property type="entry name" value="VWFA"/>
    <property type="match status" value="1"/>
</dbReference>